<sequence>MTITFRFYENSSDLDLQYSFWNQMTKNLPYAWKPTFSPKLYESQVEFNKKSRVFAFENERLIGYMSFSGKGDFVSLGYPWVLPEFEGSVQDELFGKVLDFAKSDEYGGKVFAQRFRSQWNKQIDYFLSKGFQITNRSQIIGAKYPILLKSIQTIPDFSFEIKDNFLFEEWKNIKTKQQPLTNEQLSMLSEYYGSIEFDYALECKIADEPIAYFGVTIRADTDYSEILAVALDQKAIPYFYDLLTLVHNENNKRKVKTVTMAKSHLPKGVILEKLGFAALTEDVMMYMRKEQQA</sequence>
<keyword evidence="2" id="KW-1185">Reference proteome</keyword>
<gene>
    <name evidence="1" type="ORF">GCM10007380_28860</name>
</gene>
<reference evidence="2" key="1">
    <citation type="journal article" date="2019" name="Int. J. Syst. Evol. Microbiol.">
        <title>The Global Catalogue of Microorganisms (GCM) 10K type strain sequencing project: providing services to taxonomists for standard genome sequencing and annotation.</title>
        <authorList>
            <consortium name="The Broad Institute Genomics Platform"/>
            <consortium name="The Broad Institute Genome Sequencing Center for Infectious Disease"/>
            <person name="Wu L."/>
            <person name="Ma J."/>
        </authorList>
    </citation>
    <scope>NUCLEOTIDE SEQUENCE [LARGE SCALE GENOMIC DNA]</scope>
    <source>
        <strain evidence="2">CGMCC 1.14993</strain>
    </source>
</reference>
<accession>A0A8J3AJI9</accession>
<comment type="caution">
    <text evidence="1">The sequence shown here is derived from an EMBL/GenBank/DDBJ whole genome shotgun (WGS) entry which is preliminary data.</text>
</comment>
<proteinExistence type="predicted"/>
<dbReference type="InterPro" id="IPR016181">
    <property type="entry name" value="Acyl_CoA_acyltransferase"/>
</dbReference>
<dbReference type="AlphaFoldDB" id="A0A8J3AJI9"/>
<dbReference type="EMBL" id="BMHB01000001">
    <property type="protein sequence ID" value="GGI15613.1"/>
    <property type="molecule type" value="Genomic_DNA"/>
</dbReference>
<dbReference type="OrthoDB" id="2787829at2"/>
<name>A0A8J3AJI9_9BACI</name>
<dbReference type="RefSeq" id="WP_087999685.1">
    <property type="nucleotide sequence ID" value="NZ_BMHB01000001.1"/>
</dbReference>
<organism evidence="1 2">
    <name type="scientific">Gottfriedia solisilvae</name>
    <dbReference type="NCBI Taxonomy" id="1516104"/>
    <lineage>
        <taxon>Bacteria</taxon>
        <taxon>Bacillati</taxon>
        <taxon>Bacillota</taxon>
        <taxon>Bacilli</taxon>
        <taxon>Bacillales</taxon>
        <taxon>Bacillaceae</taxon>
        <taxon>Gottfriedia</taxon>
    </lineage>
</organism>
<dbReference type="Proteomes" id="UP000626244">
    <property type="component" value="Unassembled WGS sequence"/>
</dbReference>
<evidence type="ECO:0000313" key="2">
    <source>
        <dbReference type="Proteomes" id="UP000626244"/>
    </source>
</evidence>
<dbReference type="SUPFAM" id="SSF55729">
    <property type="entry name" value="Acyl-CoA N-acyltransferases (Nat)"/>
    <property type="match status" value="1"/>
</dbReference>
<evidence type="ECO:0000313" key="1">
    <source>
        <dbReference type="EMBL" id="GGI15613.1"/>
    </source>
</evidence>
<protein>
    <submittedName>
        <fullName evidence="1">Uncharacterized protein</fullName>
    </submittedName>
</protein>